<dbReference type="PANTHER" id="PTHR30620">
    <property type="entry name" value="PERIPLASMIC BETA-GLUCOSIDASE-RELATED"/>
    <property type="match status" value="1"/>
</dbReference>
<dbReference type="Pfam" id="PF01915">
    <property type="entry name" value="Glyco_hydro_3_C"/>
    <property type="match status" value="1"/>
</dbReference>
<evidence type="ECO:0000256" key="1">
    <source>
        <dbReference type="ARBA" id="ARBA00022801"/>
    </source>
</evidence>
<keyword evidence="2" id="KW-0732">Signal</keyword>
<dbReference type="InterPro" id="IPR017853">
    <property type="entry name" value="GH"/>
</dbReference>
<dbReference type="InterPro" id="IPR001764">
    <property type="entry name" value="Glyco_hydro_3_N"/>
</dbReference>
<dbReference type="EMBL" id="SPDV01000010">
    <property type="protein sequence ID" value="TFI58993.1"/>
    <property type="molecule type" value="Genomic_DNA"/>
</dbReference>
<evidence type="ECO:0000259" key="3">
    <source>
        <dbReference type="Pfam" id="PF00933"/>
    </source>
</evidence>
<dbReference type="Gene3D" id="3.20.20.300">
    <property type="entry name" value="Glycoside hydrolase, family 3, N-terminal domain"/>
    <property type="match status" value="1"/>
</dbReference>
<dbReference type="Proteomes" id="UP000298213">
    <property type="component" value="Unassembled WGS sequence"/>
</dbReference>
<dbReference type="InterPro" id="IPR041443">
    <property type="entry name" value="Exop_C"/>
</dbReference>
<dbReference type="Gene3D" id="3.40.50.1700">
    <property type="entry name" value="Glycoside hydrolase family 3 C-terminal domain"/>
    <property type="match status" value="1"/>
</dbReference>
<dbReference type="PROSITE" id="PS51257">
    <property type="entry name" value="PROKAR_LIPOPROTEIN"/>
    <property type="match status" value="1"/>
</dbReference>
<protein>
    <submittedName>
        <fullName evidence="6">Glycoside hydrolase family 3 protein</fullName>
    </submittedName>
</protein>
<organism evidence="6 7">
    <name type="scientific">Sphingomonas parva</name>
    <dbReference type="NCBI Taxonomy" id="2555898"/>
    <lineage>
        <taxon>Bacteria</taxon>
        <taxon>Pseudomonadati</taxon>
        <taxon>Pseudomonadota</taxon>
        <taxon>Alphaproteobacteria</taxon>
        <taxon>Sphingomonadales</taxon>
        <taxon>Sphingomonadaceae</taxon>
        <taxon>Sphingomonas</taxon>
    </lineage>
</organism>
<dbReference type="GO" id="GO:0009251">
    <property type="term" value="P:glucan catabolic process"/>
    <property type="evidence" value="ECO:0007669"/>
    <property type="project" value="TreeGrafter"/>
</dbReference>
<feature type="domain" description="Glycoside hydrolase family 3 C-terminal" evidence="4">
    <location>
        <begin position="434"/>
        <end position="648"/>
    </location>
</feature>
<sequence length="846" mass="89045">MFARAITAALLLGTAACASTVAGTGSEAAATPAAGQVSDGQVRWPDVQSRVRRDAAQEARVEAILARMSLEEKVAQTIQPDIASVTPEDMRRYKFGSILNGGNSAPGGTETAPAREWLALADAFWEASMNADWAGEKIPMIWGSDAVHGHTNVVGATIFPHNIGLGAMRNPDLIGKIGEVTAREMAITGIDWDFSPTLAVVRDDRWGRSYEGFSEDPEIVASYAGRMVEGLQGRPGTPGFLGAGKVISSAKHFVGDGGTLNGKDQGDNPSTPEQLRDIHGAGYPPAIEAGVQAIMASFSSVRGEKTTGDRDLLTVALKEDMNFDGFVVGDWNAHGQVPGCSNTSCSAAMNAGLDMFMAPDSWKGLYESTLAQARSGEIPLARLDEAVRRILRVKVRAGMFEKPKPSARPMAGEFNRLGAPEHRAIARQAVRESLVLLKNQNALLPLSPRKTILVAGDGADSIAKQSGGWTITWQGTGISNKDFPNGQSIYGGIAETVKAAGGTATLSVDGSYTAKPDAAIVVFGEEPYAEFVGDRQTLEYSPADKKDLELLRRLQKAGIPVVAVFLSGRPMWVNPEINASDAFVAAFLPGSEGGGVADVLFADAAGKPRYDFKGKLSYSWPKRVDQTPLNRGDADYDPLFAYGYGLTYAAAGNLPRLSEERPAGASAGADGVLFGRGALPPGWSLALREQGGPASPVTGNAGATGTGRLRVAGVDRRAQEDARRLTWNGSGWSAAQILAAQPLDISREANGELSLVVDYLVDRAPTAPVTVGMESATLPIGGILRTAPAGQWATLAVPLRCFARAGVDMSRVATPFSIATAGTLELSISDVRIASAAVPQDRCGQE</sequence>
<feature type="chain" id="PRO_5021389896" evidence="2">
    <location>
        <begin position="19"/>
        <end position="846"/>
    </location>
</feature>
<dbReference type="InterPro" id="IPR036881">
    <property type="entry name" value="Glyco_hydro_3_C_sf"/>
</dbReference>
<keyword evidence="7" id="KW-1185">Reference proteome</keyword>
<evidence type="ECO:0000313" key="6">
    <source>
        <dbReference type="EMBL" id="TFI58993.1"/>
    </source>
</evidence>
<dbReference type="RefSeq" id="WP_135085112.1">
    <property type="nucleotide sequence ID" value="NZ_SPDV01000010.1"/>
</dbReference>
<feature type="domain" description="ExoP galactose-binding-like" evidence="5">
    <location>
        <begin position="683"/>
        <end position="833"/>
    </location>
</feature>
<dbReference type="InterPro" id="IPR051915">
    <property type="entry name" value="Cellulose_Degrad_GH3"/>
</dbReference>
<dbReference type="SUPFAM" id="SSF51445">
    <property type="entry name" value="(Trans)glycosidases"/>
    <property type="match status" value="1"/>
</dbReference>
<dbReference type="PRINTS" id="PR00133">
    <property type="entry name" value="GLHYDRLASE3"/>
</dbReference>
<keyword evidence="1 6" id="KW-0378">Hydrolase</keyword>
<dbReference type="AlphaFoldDB" id="A0A4Y8ZSL4"/>
<accession>A0A4Y8ZSL4</accession>
<dbReference type="PANTHER" id="PTHR30620:SF77">
    <property type="entry name" value="LYSOSOMAL BETA GLUCOSIDASE-LIKE"/>
    <property type="match status" value="1"/>
</dbReference>
<evidence type="ECO:0000256" key="2">
    <source>
        <dbReference type="SAM" id="SignalP"/>
    </source>
</evidence>
<evidence type="ECO:0000259" key="4">
    <source>
        <dbReference type="Pfam" id="PF01915"/>
    </source>
</evidence>
<dbReference type="InterPro" id="IPR036962">
    <property type="entry name" value="Glyco_hydro_3_N_sf"/>
</dbReference>
<dbReference type="Pfam" id="PF00933">
    <property type="entry name" value="Glyco_hydro_3"/>
    <property type="match status" value="1"/>
</dbReference>
<evidence type="ECO:0000313" key="7">
    <source>
        <dbReference type="Proteomes" id="UP000298213"/>
    </source>
</evidence>
<dbReference type="Gene3D" id="2.60.120.430">
    <property type="entry name" value="Galactose-binding lectin"/>
    <property type="match status" value="1"/>
</dbReference>
<reference evidence="6 7" key="1">
    <citation type="submission" date="2019-03" db="EMBL/GenBank/DDBJ databases">
        <title>Genome sequence of Sphingomonas sp. 17J27-24.</title>
        <authorList>
            <person name="Kim M."/>
            <person name="Maeng S."/>
            <person name="Sathiyaraj S."/>
        </authorList>
    </citation>
    <scope>NUCLEOTIDE SEQUENCE [LARGE SCALE GENOMIC DNA]</scope>
    <source>
        <strain evidence="6 7">17J27-24</strain>
    </source>
</reference>
<proteinExistence type="predicted"/>
<feature type="signal peptide" evidence="2">
    <location>
        <begin position="1"/>
        <end position="18"/>
    </location>
</feature>
<dbReference type="GO" id="GO:0008422">
    <property type="term" value="F:beta-glucosidase activity"/>
    <property type="evidence" value="ECO:0007669"/>
    <property type="project" value="TreeGrafter"/>
</dbReference>
<dbReference type="SUPFAM" id="SSF52279">
    <property type="entry name" value="Beta-D-glucan exohydrolase, C-terminal domain"/>
    <property type="match status" value="1"/>
</dbReference>
<dbReference type="OrthoDB" id="9781691at2"/>
<feature type="domain" description="Glycoside hydrolase family 3 N-terminal" evidence="3">
    <location>
        <begin position="70"/>
        <end position="393"/>
    </location>
</feature>
<evidence type="ECO:0000259" key="5">
    <source>
        <dbReference type="Pfam" id="PF18559"/>
    </source>
</evidence>
<gene>
    <name evidence="6" type="ORF">E2493_07000</name>
</gene>
<comment type="caution">
    <text evidence="6">The sequence shown here is derived from an EMBL/GenBank/DDBJ whole genome shotgun (WGS) entry which is preliminary data.</text>
</comment>
<name>A0A4Y8ZSL4_9SPHN</name>
<dbReference type="Pfam" id="PF18559">
    <property type="entry name" value="Exop_C"/>
    <property type="match status" value="1"/>
</dbReference>
<dbReference type="InterPro" id="IPR002772">
    <property type="entry name" value="Glyco_hydro_3_C"/>
</dbReference>